<name>A0ABN8PEC7_9CNID</name>
<sequence>TEDKACQVPENAHTRQGYECVGHRRKMDIRSEIMCKIDALLDNYTSDGEEGRQAIVNDILSSQKFQGKFGDVFTKHRKQSSDDKILKLLAKDYIAAKKTKRAAN</sequence>
<dbReference type="EMBL" id="CALNXI010000829">
    <property type="protein sequence ID" value="CAH3141977.1"/>
    <property type="molecule type" value="Genomic_DNA"/>
</dbReference>
<proteinExistence type="predicted"/>
<gene>
    <name evidence="1" type="ORF">PEVE_00042358</name>
</gene>
<reference evidence="1 2" key="1">
    <citation type="submission" date="2022-05" db="EMBL/GenBank/DDBJ databases">
        <authorList>
            <consortium name="Genoscope - CEA"/>
            <person name="William W."/>
        </authorList>
    </citation>
    <scope>NUCLEOTIDE SEQUENCE [LARGE SCALE GENOMIC DNA]</scope>
</reference>
<evidence type="ECO:0000313" key="1">
    <source>
        <dbReference type="EMBL" id="CAH3141977.1"/>
    </source>
</evidence>
<organism evidence="1 2">
    <name type="scientific">Porites evermanni</name>
    <dbReference type="NCBI Taxonomy" id="104178"/>
    <lineage>
        <taxon>Eukaryota</taxon>
        <taxon>Metazoa</taxon>
        <taxon>Cnidaria</taxon>
        <taxon>Anthozoa</taxon>
        <taxon>Hexacorallia</taxon>
        <taxon>Scleractinia</taxon>
        <taxon>Fungiina</taxon>
        <taxon>Poritidae</taxon>
        <taxon>Porites</taxon>
    </lineage>
</organism>
<accession>A0ABN8PEC7</accession>
<protein>
    <submittedName>
        <fullName evidence="1">Uncharacterized protein</fullName>
    </submittedName>
</protein>
<keyword evidence="2" id="KW-1185">Reference proteome</keyword>
<dbReference type="Proteomes" id="UP001159427">
    <property type="component" value="Unassembled WGS sequence"/>
</dbReference>
<feature type="non-terminal residue" evidence="1">
    <location>
        <position position="1"/>
    </location>
</feature>
<comment type="caution">
    <text evidence="1">The sequence shown here is derived from an EMBL/GenBank/DDBJ whole genome shotgun (WGS) entry which is preliminary data.</text>
</comment>
<evidence type="ECO:0000313" key="2">
    <source>
        <dbReference type="Proteomes" id="UP001159427"/>
    </source>
</evidence>